<organism evidence="1 2">
    <name type="scientific">Thalictrum thalictroides</name>
    <name type="common">Rue-anemone</name>
    <name type="synonym">Anemone thalictroides</name>
    <dbReference type="NCBI Taxonomy" id="46969"/>
    <lineage>
        <taxon>Eukaryota</taxon>
        <taxon>Viridiplantae</taxon>
        <taxon>Streptophyta</taxon>
        <taxon>Embryophyta</taxon>
        <taxon>Tracheophyta</taxon>
        <taxon>Spermatophyta</taxon>
        <taxon>Magnoliopsida</taxon>
        <taxon>Ranunculales</taxon>
        <taxon>Ranunculaceae</taxon>
        <taxon>Thalictroideae</taxon>
        <taxon>Thalictrum</taxon>
    </lineage>
</organism>
<comment type="caution">
    <text evidence="1">The sequence shown here is derived from an EMBL/GenBank/DDBJ whole genome shotgun (WGS) entry which is preliminary data.</text>
</comment>
<name>A0A7J6X2W4_THATH</name>
<dbReference type="OrthoDB" id="696485at2759"/>
<proteinExistence type="predicted"/>
<sequence length="99" mass="11961">MQNWSSVSELLLNWPTFNNSDVAAEIWARLPYVVLWCIWRQRNDVIFNNGTADTRKLMLIIKATSWTWLNMSERAMDLRKKIQFTDLLFGWRYVMSEQW</sequence>
<reference evidence="1 2" key="1">
    <citation type="submission" date="2020-06" db="EMBL/GenBank/DDBJ databases">
        <title>Transcriptomic and genomic resources for Thalictrum thalictroides and T. hernandezii: Facilitating candidate gene discovery in an emerging model plant lineage.</title>
        <authorList>
            <person name="Arias T."/>
            <person name="Riano-Pachon D.M."/>
            <person name="Di Stilio V.S."/>
        </authorList>
    </citation>
    <scope>NUCLEOTIDE SEQUENCE [LARGE SCALE GENOMIC DNA]</scope>
    <source>
        <strain evidence="2">cv. WT478/WT964</strain>
        <tissue evidence="1">Leaves</tissue>
    </source>
</reference>
<evidence type="ECO:0000313" key="1">
    <source>
        <dbReference type="EMBL" id="KAF5202672.1"/>
    </source>
</evidence>
<evidence type="ECO:0008006" key="3">
    <source>
        <dbReference type="Google" id="ProtNLM"/>
    </source>
</evidence>
<keyword evidence="2" id="KW-1185">Reference proteome</keyword>
<evidence type="ECO:0000313" key="2">
    <source>
        <dbReference type="Proteomes" id="UP000554482"/>
    </source>
</evidence>
<dbReference type="Proteomes" id="UP000554482">
    <property type="component" value="Unassembled WGS sequence"/>
</dbReference>
<dbReference type="EMBL" id="JABWDY010007772">
    <property type="protein sequence ID" value="KAF5202672.1"/>
    <property type="molecule type" value="Genomic_DNA"/>
</dbReference>
<protein>
    <recommendedName>
        <fullName evidence="3">Reverse transcriptase zinc-binding domain</fullName>
    </recommendedName>
</protein>
<gene>
    <name evidence="1" type="ORF">FRX31_007741</name>
</gene>
<accession>A0A7J6X2W4</accession>
<dbReference type="AlphaFoldDB" id="A0A7J6X2W4"/>